<protein>
    <submittedName>
        <fullName evidence="2">Uncharacterized protein</fullName>
    </submittedName>
</protein>
<accession>A0AC34GBW5</accession>
<evidence type="ECO:0000313" key="2">
    <source>
        <dbReference type="WBParaSite" id="ES5_v2.g27189.t1"/>
    </source>
</evidence>
<name>A0AC34GBW5_9BILA</name>
<reference evidence="2" key="1">
    <citation type="submission" date="2022-11" db="UniProtKB">
        <authorList>
            <consortium name="WormBaseParasite"/>
        </authorList>
    </citation>
    <scope>IDENTIFICATION</scope>
</reference>
<organism evidence="1 2">
    <name type="scientific">Panagrolaimus sp. ES5</name>
    <dbReference type="NCBI Taxonomy" id="591445"/>
    <lineage>
        <taxon>Eukaryota</taxon>
        <taxon>Metazoa</taxon>
        <taxon>Ecdysozoa</taxon>
        <taxon>Nematoda</taxon>
        <taxon>Chromadorea</taxon>
        <taxon>Rhabditida</taxon>
        <taxon>Tylenchina</taxon>
        <taxon>Panagrolaimomorpha</taxon>
        <taxon>Panagrolaimoidea</taxon>
        <taxon>Panagrolaimidae</taxon>
        <taxon>Panagrolaimus</taxon>
    </lineage>
</organism>
<dbReference type="WBParaSite" id="ES5_v2.g27189.t1">
    <property type="protein sequence ID" value="ES5_v2.g27189.t1"/>
    <property type="gene ID" value="ES5_v2.g27189"/>
</dbReference>
<proteinExistence type="predicted"/>
<sequence>SLFDAADSCILDDPKLNGFGNRFKNSNDGADKAATVNNENGAADMKVEENKSKAVDQVKEEKSVEIVADNDKVQFLSNEVSPDDPNKPLASVSGDNFEKLVDADKKEDEKPAEVDSDSVIVVAQNNASEQDPKLGDSSGQSTQDVAVIVADKEVQPPSESKQSTAAEQSANVENAEKMDISSATLDQKEAALKMLRFLQQSGHQIPQSAFDIFNESGARFEDTVATNFNTENAKQASSADFNQEVEVQEDKEDKNAGPVNDVADKKVESSPPTVPVDEMKADEEDSFPKNDYDVKKPYPSIKTAVDEEDDGW</sequence>
<evidence type="ECO:0000313" key="1">
    <source>
        <dbReference type="Proteomes" id="UP000887579"/>
    </source>
</evidence>
<dbReference type="Proteomes" id="UP000887579">
    <property type="component" value="Unplaced"/>
</dbReference>